<dbReference type="AlphaFoldDB" id="A0AAD9Y542"/>
<dbReference type="Proteomes" id="UP001281614">
    <property type="component" value="Unassembled WGS sequence"/>
</dbReference>
<feature type="domain" description="Heterokaryon incompatibility" evidence="1">
    <location>
        <begin position="48"/>
        <end position="195"/>
    </location>
</feature>
<keyword evidence="3" id="KW-1185">Reference proteome</keyword>
<dbReference type="PANTHER" id="PTHR24148">
    <property type="entry name" value="ANKYRIN REPEAT DOMAIN-CONTAINING PROTEIN 39 HOMOLOG-RELATED"/>
    <property type="match status" value="1"/>
</dbReference>
<organism evidence="2 3">
    <name type="scientific">Colletotrichum kahawae</name>
    <name type="common">Coffee berry disease fungus</name>
    <dbReference type="NCBI Taxonomy" id="34407"/>
    <lineage>
        <taxon>Eukaryota</taxon>
        <taxon>Fungi</taxon>
        <taxon>Dikarya</taxon>
        <taxon>Ascomycota</taxon>
        <taxon>Pezizomycotina</taxon>
        <taxon>Sordariomycetes</taxon>
        <taxon>Hypocreomycetidae</taxon>
        <taxon>Glomerellales</taxon>
        <taxon>Glomerellaceae</taxon>
        <taxon>Colletotrichum</taxon>
        <taxon>Colletotrichum gloeosporioides species complex</taxon>
    </lineage>
</organism>
<name>A0AAD9Y542_COLKA</name>
<evidence type="ECO:0000259" key="1">
    <source>
        <dbReference type="Pfam" id="PF06985"/>
    </source>
</evidence>
<evidence type="ECO:0000313" key="3">
    <source>
        <dbReference type="Proteomes" id="UP001281614"/>
    </source>
</evidence>
<dbReference type="Pfam" id="PF06985">
    <property type="entry name" value="HET"/>
    <property type="match status" value="1"/>
</dbReference>
<gene>
    <name evidence="2" type="ORF">CKAH01_18621</name>
</gene>
<dbReference type="InterPro" id="IPR010730">
    <property type="entry name" value="HET"/>
</dbReference>
<sequence length="298" mass="33888">MTFLNDRKVHLPLADGQIRLLKLKPASSLSDPIECSLFAISLTKSTRYEAVSYVWGDQNRYKVIKVNNVDFQIPGNLFEFLPYLRQHGSDRVLWIDGLCIDQTNNVEKSCQVNMMGDIYKCASHVIIFLGREWDGLDIVIKYLKLAAQQQEAHIDPALEPHLHVDGQSISTPKVARSLTRFFSTDWFFRVWTVQEFVLAKSFSFQCGSTELAGDLLLEGFGALRRHVQNTCCGLLSRNKAHGITENLQFFRSRTKDFVKSSVVRPGLDSTNGRSPYPCFMRGPPDDTLALQCYQRKSN</sequence>
<evidence type="ECO:0000313" key="2">
    <source>
        <dbReference type="EMBL" id="KAK2739879.1"/>
    </source>
</evidence>
<dbReference type="PANTHER" id="PTHR24148:SF73">
    <property type="entry name" value="HET DOMAIN PROTEIN (AFU_ORTHOLOGUE AFUA_8G01020)"/>
    <property type="match status" value="1"/>
</dbReference>
<reference evidence="2" key="1">
    <citation type="submission" date="2023-02" db="EMBL/GenBank/DDBJ databases">
        <title>Colletotrichum kahawae CIFC_Que2 genome sequencing and assembly.</title>
        <authorList>
            <person name="Baroncelli R."/>
        </authorList>
    </citation>
    <scope>NUCLEOTIDE SEQUENCE</scope>
    <source>
        <strain evidence="2">CIFC_Que2</strain>
    </source>
</reference>
<protein>
    <submittedName>
        <fullName evidence="2">Heterokaryon incompatibility protein</fullName>
    </submittedName>
</protein>
<dbReference type="InterPro" id="IPR052895">
    <property type="entry name" value="HetReg/Transcr_Mod"/>
</dbReference>
<comment type="caution">
    <text evidence="2">The sequence shown here is derived from an EMBL/GenBank/DDBJ whole genome shotgun (WGS) entry which is preliminary data.</text>
</comment>
<accession>A0AAD9Y542</accession>
<dbReference type="EMBL" id="VYYT01000357">
    <property type="protein sequence ID" value="KAK2739879.1"/>
    <property type="molecule type" value="Genomic_DNA"/>
</dbReference>
<proteinExistence type="predicted"/>